<dbReference type="InterPro" id="IPR016163">
    <property type="entry name" value="Ald_DH_C"/>
</dbReference>
<feature type="active site" evidence="6">
    <location>
        <position position="290"/>
    </location>
</feature>
<dbReference type="EC" id="1.2.1.3" evidence="5"/>
<proteinExistence type="inferred from homology"/>
<keyword evidence="4" id="KW-0520">NAD</keyword>
<dbReference type="SUPFAM" id="SSF53720">
    <property type="entry name" value="ALDH-like"/>
    <property type="match status" value="1"/>
</dbReference>
<protein>
    <recommendedName>
        <fullName evidence="5">aldehyde dehydrogenase (NAD(+))</fullName>
        <ecNumber evidence="5">1.2.1.3</ecNumber>
    </recommendedName>
</protein>
<evidence type="ECO:0000256" key="2">
    <source>
        <dbReference type="ARBA" id="ARBA00011881"/>
    </source>
</evidence>
<dbReference type="GO" id="GO:0004029">
    <property type="term" value="F:aldehyde dehydrogenase (NAD+) activity"/>
    <property type="evidence" value="ECO:0007669"/>
    <property type="project" value="UniProtKB-EC"/>
</dbReference>
<dbReference type="AlphaFoldDB" id="A0A1Q3FIP1"/>
<evidence type="ECO:0000256" key="1">
    <source>
        <dbReference type="ARBA" id="ARBA00009986"/>
    </source>
</evidence>
<name>A0A1Q3FIP1_CULTA</name>
<dbReference type="CDD" id="cd07130">
    <property type="entry name" value="ALDH_F7_AASADH"/>
    <property type="match status" value="1"/>
</dbReference>
<dbReference type="Pfam" id="PF00171">
    <property type="entry name" value="Aldedh"/>
    <property type="match status" value="1"/>
</dbReference>
<accession>A0A1Q3FIP1</accession>
<dbReference type="Gene3D" id="3.40.605.10">
    <property type="entry name" value="Aldehyde Dehydrogenase, Chain A, domain 1"/>
    <property type="match status" value="1"/>
</dbReference>
<keyword evidence="3 7" id="KW-0560">Oxidoreductase</keyword>
<feature type="domain" description="Aldehyde dehydrogenase" evidence="8">
    <location>
        <begin position="57"/>
        <end position="517"/>
    </location>
</feature>
<comment type="subunit">
    <text evidence="2">Homotetramer.</text>
</comment>
<dbReference type="PROSITE" id="PS00687">
    <property type="entry name" value="ALDEHYDE_DEHYDR_GLU"/>
    <property type="match status" value="1"/>
</dbReference>
<organism evidence="9">
    <name type="scientific">Culex tarsalis</name>
    <name type="common">Encephalitis mosquito</name>
    <dbReference type="NCBI Taxonomy" id="7177"/>
    <lineage>
        <taxon>Eukaryota</taxon>
        <taxon>Metazoa</taxon>
        <taxon>Ecdysozoa</taxon>
        <taxon>Arthropoda</taxon>
        <taxon>Hexapoda</taxon>
        <taxon>Insecta</taxon>
        <taxon>Pterygota</taxon>
        <taxon>Neoptera</taxon>
        <taxon>Endopterygota</taxon>
        <taxon>Diptera</taxon>
        <taxon>Nematocera</taxon>
        <taxon>Culicoidea</taxon>
        <taxon>Culicidae</taxon>
        <taxon>Culicinae</taxon>
        <taxon>Culicini</taxon>
        <taxon>Culex</taxon>
        <taxon>Culex</taxon>
    </lineage>
</organism>
<evidence type="ECO:0000256" key="7">
    <source>
        <dbReference type="RuleBase" id="RU003345"/>
    </source>
</evidence>
<dbReference type="InterPro" id="IPR016162">
    <property type="entry name" value="Ald_DH_N"/>
</dbReference>
<dbReference type="PANTHER" id="PTHR43521">
    <property type="entry name" value="ALPHA-AMINOADIPIC SEMIALDEHYDE DEHYDROGENASE"/>
    <property type="match status" value="1"/>
</dbReference>
<evidence type="ECO:0000256" key="4">
    <source>
        <dbReference type="ARBA" id="ARBA00023027"/>
    </source>
</evidence>
<dbReference type="Gene3D" id="3.40.309.10">
    <property type="entry name" value="Aldehyde Dehydrogenase, Chain A, domain 2"/>
    <property type="match status" value="1"/>
</dbReference>
<dbReference type="InterPro" id="IPR015590">
    <property type="entry name" value="Aldehyde_DH_dom"/>
</dbReference>
<sequence>MLSAALRSNHVLKKFRQQNPLRMASTFLVESEKYSFLRDLGLGKVNSGVFNGEWTGNGEIIQSIDPASGDVIAEVKTGSVGDLEKCLQDGTEAYKQWRNLPAPFRGEIMRQVGEELRKYREPLGKLVSLEMGKIQAEGVGEVQEFVDICDYAVGLSRMYAGQILPSERGKHTIIEKWNPLGIVGVISAFNFPCAVFGWNAAIALTVGNSVLWKGAPSTPLVSIATTKIVTDVIKRNNLPPVVTLCQGGTDIGKKMVSDERVKLLSFTGSTKIGREVGVEVQRRFGKFLLELGGNNALIINDDAPADMALDAAFFGCIGTAGQRCTSTRRLIIHEKLYDEFVSKLVKRYNNLLNRVGHPLDEATLYGPLHNAQAVENYKATIAEASKLGGKIECGGKVIERPGFFVEPTIITNLPHDSPVVHKETFAPIVYILKAKNLNQAIEWNNEVDHGLSSSLFTTSIGSAFQWIGENGSDCGIVNINTSPSGAEIGGAFGGEKHTGGGRESGSDAWKQYVRRSTITVNHSADLPLAQGIVFE</sequence>
<dbReference type="InterPro" id="IPR029510">
    <property type="entry name" value="Ald_DH_CS_GLU"/>
</dbReference>
<evidence type="ECO:0000313" key="9">
    <source>
        <dbReference type="EMBL" id="JAV27429.1"/>
    </source>
</evidence>
<evidence type="ECO:0000256" key="5">
    <source>
        <dbReference type="ARBA" id="ARBA00024226"/>
    </source>
</evidence>
<comment type="similarity">
    <text evidence="1 7">Belongs to the aldehyde dehydrogenase family.</text>
</comment>
<dbReference type="EMBL" id="GFDL01007616">
    <property type="protein sequence ID" value="JAV27429.1"/>
    <property type="molecule type" value="Transcribed_RNA"/>
</dbReference>
<dbReference type="InterPro" id="IPR016161">
    <property type="entry name" value="Ald_DH/histidinol_DH"/>
</dbReference>
<evidence type="ECO:0000256" key="3">
    <source>
        <dbReference type="ARBA" id="ARBA00023002"/>
    </source>
</evidence>
<evidence type="ECO:0000259" key="8">
    <source>
        <dbReference type="Pfam" id="PF00171"/>
    </source>
</evidence>
<dbReference type="PANTHER" id="PTHR43521:SF1">
    <property type="entry name" value="ALPHA-AMINOADIPIC SEMIALDEHYDE DEHYDROGENASE"/>
    <property type="match status" value="1"/>
</dbReference>
<dbReference type="InterPro" id="IPR044638">
    <property type="entry name" value="ALDH7A1-like"/>
</dbReference>
<evidence type="ECO:0000256" key="6">
    <source>
        <dbReference type="PROSITE-ProRule" id="PRU10007"/>
    </source>
</evidence>
<reference evidence="9" key="1">
    <citation type="submission" date="2017-01" db="EMBL/GenBank/DDBJ databases">
        <title>A deep insight into the sialotranscriptome of adult male and female Cluex tarsalis mosquitoes.</title>
        <authorList>
            <person name="Ribeiro J.M."/>
            <person name="Moreira F."/>
            <person name="Bernard K.A."/>
            <person name="Calvo E."/>
        </authorList>
    </citation>
    <scope>NUCLEOTIDE SEQUENCE</scope>
    <source>
        <strain evidence="9">Kern County</strain>
        <tissue evidence="9">Salivary glands</tissue>
    </source>
</reference>
<dbReference type="FunFam" id="3.40.309.10:FF:000018">
    <property type="entry name" value="Alpha-aminoadipic semialdehyde dehydrogenase"/>
    <property type="match status" value="1"/>
</dbReference>